<dbReference type="Pfam" id="PF07992">
    <property type="entry name" value="Pyr_redox_2"/>
    <property type="match status" value="1"/>
</dbReference>
<evidence type="ECO:0000313" key="8">
    <source>
        <dbReference type="Proteomes" id="UP000199365"/>
    </source>
</evidence>
<comment type="similarity">
    <text evidence="2">Belongs to the NADH dehydrogenase family.</text>
</comment>
<dbReference type="Gene3D" id="3.50.50.100">
    <property type="match status" value="1"/>
</dbReference>
<dbReference type="PANTHER" id="PTHR42913">
    <property type="entry name" value="APOPTOSIS-INDUCING FACTOR 1"/>
    <property type="match status" value="1"/>
</dbReference>
<dbReference type="GO" id="GO:0003955">
    <property type="term" value="F:NAD(P)H dehydrogenase (quinone) activity"/>
    <property type="evidence" value="ECO:0007669"/>
    <property type="project" value="TreeGrafter"/>
</dbReference>
<keyword evidence="8" id="KW-1185">Reference proteome</keyword>
<protein>
    <submittedName>
        <fullName evidence="7">NADH dehydrogenase</fullName>
    </submittedName>
</protein>
<dbReference type="InterPro" id="IPR023753">
    <property type="entry name" value="FAD/NAD-binding_dom"/>
</dbReference>
<dbReference type="PRINTS" id="PR00368">
    <property type="entry name" value="FADPNR"/>
</dbReference>
<dbReference type="GO" id="GO:0019646">
    <property type="term" value="P:aerobic electron transport chain"/>
    <property type="evidence" value="ECO:0007669"/>
    <property type="project" value="TreeGrafter"/>
</dbReference>
<dbReference type="SUPFAM" id="SSF51905">
    <property type="entry name" value="FAD/NAD(P)-binding domain"/>
    <property type="match status" value="1"/>
</dbReference>
<dbReference type="InterPro" id="IPR036188">
    <property type="entry name" value="FAD/NAD-bd_sf"/>
</dbReference>
<dbReference type="PANTHER" id="PTHR42913:SF3">
    <property type="entry name" value="64 KDA MITOCHONDRIAL NADH DEHYDROGENASE (EUROFUNG)"/>
    <property type="match status" value="1"/>
</dbReference>
<evidence type="ECO:0000256" key="2">
    <source>
        <dbReference type="ARBA" id="ARBA00005272"/>
    </source>
</evidence>
<dbReference type="RefSeq" id="WP_090809654.1">
    <property type="nucleotide sequence ID" value="NZ_FNKX01000002.1"/>
</dbReference>
<dbReference type="STRING" id="157910.SAMN05445850_6252"/>
<evidence type="ECO:0000256" key="5">
    <source>
        <dbReference type="ARBA" id="ARBA00023002"/>
    </source>
</evidence>
<evidence type="ECO:0000256" key="4">
    <source>
        <dbReference type="ARBA" id="ARBA00022827"/>
    </source>
</evidence>
<reference evidence="8" key="1">
    <citation type="submission" date="2016-10" db="EMBL/GenBank/DDBJ databases">
        <authorList>
            <person name="Varghese N."/>
            <person name="Submissions S."/>
        </authorList>
    </citation>
    <scope>NUCLEOTIDE SEQUENCE [LARGE SCALE GENOMIC DNA]</scope>
    <source>
        <strain evidence="8">DUS833</strain>
    </source>
</reference>
<name>A0A1H1K1P4_9BURK</name>
<sequence length="430" mass="46554">MSQPKRIVIVGGGIAGILLATRLGDLLGRSGRASVTLIDSSPTHIWKPMLHTIAAGTRDVQQQQVIYLAHARDHGFTYQPGAMHGLDRSRRLVQLDELRTPEGEVVLGPRTVGYDVLVLSLGSRANDFGVPGVKEHCHFIDSQKQAEAFNAALRARVFRSVAKDEPLRVAIVGAGATGVELSAELSRLLDVASSYGDPTVRERLSLTLLESGPRVLGAFAPEISASSQSQLEHIGFRVLTSARVTAAEANGFRHGDGTLAEADLMVWAAGVKAPDFMNNLDGLETNRSNQIVVGASLQSSRDDHVFALGDCASLTLAGHERQLAPTAQVATQQAEHLARHLPGWLAGKPLADFRFRDFGSLVSLSDYNAFGTLGRFGLFRGGFVRGRFAQLSHAMLYRRHQQALHGFRKATLLWTAEQINGLVQPKIRLT</sequence>
<comment type="cofactor">
    <cofactor evidence="1">
        <name>FAD</name>
        <dbReference type="ChEBI" id="CHEBI:57692"/>
    </cofactor>
</comment>
<proteinExistence type="inferred from homology"/>
<feature type="domain" description="FAD/NAD(P)-binding" evidence="6">
    <location>
        <begin position="6"/>
        <end position="334"/>
    </location>
</feature>
<dbReference type="EMBL" id="FNKX01000002">
    <property type="protein sequence ID" value="SDR56002.1"/>
    <property type="molecule type" value="Genomic_DNA"/>
</dbReference>
<keyword evidence="3" id="KW-0285">Flavoprotein</keyword>
<evidence type="ECO:0000256" key="1">
    <source>
        <dbReference type="ARBA" id="ARBA00001974"/>
    </source>
</evidence>
<accession>A0A1H1K1P4</accession>
<organism evidence="7 8">
    <name type="scientific">Paraburkholderia tuberum</name>
    <dbReference type="NCBI Taxonomy" id="157910"/>
    <lineage>
        <taxon>Bacteria</taxon>
        <taxon>Pseudomonadati</taxon>
        <taxon>Pseudomonadota</taxon>
        <taxon>Betaproteobacteria</taxon>
        <taxon>Burkholderiales</taxon>
        <taxon>Burkholderiaceae</taxon>
        <taxon>Paraburkholderia</taxon>
    </lineage>
</organism>
<keyword evidence="5" id="KW-0560">Oxidoreductase</keyword>
<evidence type="ECO:0000256" key="3">
    <source>
        <dbReference type="ARBA" id="ARBA00022630"/>
    </source>
</evidence>
<dbReference type="InterPro" id="IPR051169">
    <property type="entry name" value="NADH-Q_oxidoreductase"/>
</dbReference>
<keyword evidence="4" id="KW-0274">FAD</keyword>
<dbReference type="AlphaFoldDB" id="A0A1H1K1P4"/>
<evidence type="ECO:0000259" key="6">
    <source>
        <dbReference type="Pfam" id="PF07992"/>
    </source>
</evidence>
<dbReference type="Proteomes" id="UP000199365">
    <property type="component" value="Unassembled WGS sequence"/>
</dbReference>
<evidence type="ECO:0000313" key="7">
    <source>
        <dbReference type="EMBL" id="SDR56002.1"/>
    </source>
</evidence>
<gene>
    <name evidence="7" type="ORF">SAMN05445850_6252</name>
</gene>
<dbReference type="PRINTS" id="PR00411">
    <property type="entry name" value="PNDRDTASEI"/>
</dbReference>